<dbReference type="GO" id="GO:0008270">
    <property type="term" value="F:zinc ion binding"/>
    <property type="evidence" value="ECO:0007669"/>
    <property type="project" value="InterPro"/>
</dbReference>
<dbReference type="CDD" id="cd00067">
    <property type="entry name" value="GAL4"/>
    <property type="match status" value="1"/>
</dbReference>
<protein>
    <recommendedName>
        <fullName evidence="6">Zn(2)-C6 fungal-type domain-containing protein</fullName>
    </recommendedName>
</protein>
<keyword evidence="8" id="KW-1185">Reference proteome</keyword>
<dbReference type="PANTHER" id="PTHR47256">
    <property type="entry name" value="ZN(II)2CYS6 TRANSCRIPTION FACTOR (EUROFUNG)-RELATED"/>
    <property type="match status" value="1"/>
</dbReference>
<feature type="region of interest" description="Disordered" evidence="5">
    <location>
        <begin position="1"/>
        <end position="35"/>
    </location>
</feature>
<reference evidence="7 8" key="1">
    <citation type="submission" date="2018-02" db="EMBL/GenBank/DDBJ databases">
        <title>The genomes of Aspergillus section Nigri reveals drivers in fungal speciation.</title>
        <authorList>
            <consortium name="DOE Joint Genome Institute"/>
            <person name="Vesth T.C."/>
            <person name="Nybo J."/>
            <person name="Theobald S."/>
            <person name="Brandl J."/>
            <person name="Frisvad J.C."/>
            <person name="Nielsen K.F."/>
            <person name="Lyhne E.K."/>
            <person name="Kogle M.E."/>
            <person name="Kuo A."/>
            <person name="Riley R."/>
            <person name="Clum A."/>
            <person name="Nolan M."/>
            <person name="Lipzen A."/>
            <person name="Salamov A."/>
            <person name="Henrissat B."/>
            <person name="Wiebenga A."/>
            <person name="De vries R.P."/>
            <person name="Grigoriev I.V."/>
            <person name="Mortensen U.H."/>
            <person name="Andersen M.R."/>
            <person name="Baker S.E."/>
        </authorList>
    </citation>
    <scope>NUCLEOTIDE SEQUENCE [LARGE SCALE GENOMIC DNA]</scope>
    <source>
        <strain evidence="7 8">CBS 115571</strain>
    </source>
</reference>
<keyword evidence="4" id="KW-0539">Nucleus</keyword>
<dbReference type="Pfam" id="PF00172">
    <property type="entry name" value="Zn_clus"/>
    <property type="match status" value="1"/>
</dbReference>
<feature type="domain" description="Zn(2)-C6 fungal-type" evidence="6">
    <location>
        <begin position="36"/>
        <end position="65"/>
    </location>
</feature>
<dbReference type="OMA" id="HASVESC"/>
<organism evidence="7 8">
    <name type="scientific">Aspergillus violaceofuscus (strain CBS 115571)</name>
    <dbReference type="NCBI Taxonomy" id="1450538"/>
    <lineage>
        <taxon>Eukaryota</taxon>
        <taxon>Fungi</taxon>
        <taxon>Dikarya</taxon>
        <taxon>Ascomycota</taxon>
        <taxon>Pezizomycotina</taxon>
        <taxon>Eurotiomycetes</taxon>
        <taxon>Eurotiomycetidae</taxon>
        <taxon>Eurotiales</taxon>
        <taxon>Aspergillaceae</taxon>
        <taxon>Aspergillus</taxon>
    </lineage>
</organism>
<dbReference type="EMBL" id="KZ825252">
    <property type="protein sequence ID" value="PYI13272.1"/>
    <property type="molecule type" value="Genomic_DNA"/>
</dbReference>
<gene>
    <name evidence="7" type="ORF">BO99DRAFT_417763</name>
</gene>
<dbReference type="GO" id="GO:0003677">
    <property type="term" value="F:DNA binding"/>
    <property type="evidence" value="ECO:0007669"/>
    <property type="project" value="UniProtKB-KW"/>
</dbReference>
<evidence type="ECO:0000259" key="6">
    <source>
        <dbReference type="PROSITE" id="PS50048"/>
    </source>
</evidence>
<dbReference type="AlphaFoldDB" id="A0A2V5GVY0"/>
<feature type="compositionally biased region" description="Polar residues" evidence="5">
    <location>
        <begin position="16"/>
        <end position="35"/>
    </location>
</feature>
<dbReference type="Gene3D" id="4.10.240.10">
    <property type="entry name" value="Zn(2)-C6 fungal-type DNA-binding domain"/>
    <property type="match status" value="1"/>
</dbReference>
<dbReference type="SUPFAM" id="SSF57701">
    <property type="entry name" value="Zn2/Cys6 DNA-binding domain"/>
    <property type="match status" value="1"/>
</dbReference>
<dbReference type="PROSITE" id="PS00463">
    <property type="entry name" value="ZN2_CY6_FUNGAL_1"/>
    <property type="match status" value="1"/>
</dbReference>
<sequence length="140" mass="15493">MAKTPAFRPLLPVATPPSQILSAKGSGSTQTRRSSACSKCREKRVKCVGSSPCQACTETGTACIFEPSRDRRRKSALICAEQSAQRYQEILKQLIRTLMFGNDEQISALKESVRYHASVESCLDFLDSEYQPSLTPSETR</sequence>
<accession>A0A2V5GVY0</accession>
<evidence type="ECO:0000256" key="4">
    <source>
        <dbReference type="ARBA" id="ARBA00023242"/>
    </source>
</evidence>
<dbReference type="SMART" id="SM00066">
    <property type="entry name" value="GAL4"/>
    <property type="match status" value="1"/>
</dbReference>
<dbReference type="GO" id="GO:0000981">
    <property type="term" value="F:DNA-binding transcription factor activity, RNA polymerase II-specific"/>
    <property type="evidence" value="ECO:0007669"/>
    <property type="project" value="InterPro"/>
</dbReference>
<dbReference type="InterPro" id="IPR053187">
    <property type="entry name" value="Notoamide_regulator"/>
</dbReference>
<evidence type="ECO:0000256" key="2">
    <source>
        <dbReference type="ARBA" id="ARBA00023125"/>
    </source>
</evidence>
<evidence type="ECO:0000313" key="7">
    <source>
        <dbReference type="EMBL" id="PYI13272.1"/>
    </source>
</evidence>
<keyword evidence="1" id="KW-0805">Transcription regulation</keyword>
<keyword evidence="3" id="KW-0804">Transcription</keyword>
<dbReference type="PROSITE" id="PS50048">
    <property type="entry name" value="ZN2_CY6_FUNGAL_2"/>
    <property type="match status" value="1"/>
</dbReference>
<name>A0A2V5GVY0_ASPV1</name>
<dbReference type="Proteomes" id="UP000249829">
    <property type="component" value="Unassembled WGS sequence"/>
</dbReference>
<proteinExistence type="predicted"/>
<evidence type="ECO:0000256" key="5">
    <source>
        <dbReference type="SAM" id="MobiDB-lite"/>
    </source>
</evidence>
<dbReference type="InterPro" id="IPR036864">
    <property type="entry name" value="Zn2-C6_fun-type_DNA-bd_sf"/>
</dbReference>
<dbReference type="InterPro" id="IPR001138">
    <property type="entry name" value="Zn2Cys6_DnaBD"/>
</dbReference>
<evidence type="ECO:0000256" key="1">
    <source>
        <dbReference type="ARBA" id="ARBA00023015"/>
    </source>
</evidence>
<dbReference type="STRING" id="1450538.A0A2V5GVY0"/>
<dbReference type="PANTHER" id="PTHR47256:SF3">
    <property type="entry name" value="ZN(II)2CYS6 TRANSCRIPTION FACTOR (EUROFUNG)"/>
    <property type="match status" value="1"/>
</dbReference>
<evidence type="ECO:0000313" key="8">
    <source>
        <dbReference type="Proteomes" id="UP000249829"/>
    </source>
</evidence>
<evidence type="ECO:0000256" key="3">
    <source>
        <dbReference type="ARBA" id="ARBA00023163"/>
    </source>
</evidence>
<keyword evidence="2" id="KW-0238">DNA-binding</keyword>